<dbReference type="Proteomes" id="UP000586827">
    <property type="component" value="Unassembled WGS sequence"/>
</dbReference>
<dbReference type="AlphaFoldDB" id="A0A849C0T3"/>
<accession>A0A849C0T3</accession>
<gene>
    <name evidence="2" type="ORF">HLB23_21345</name>
</gene>
<dbReference type="InterPro" id="IPR001466">
    <property type="entry name" value="Beta-lactam-related"/>
</dbReference>
<sequence length="431" mass="45545">MRACAAPRIRVCAAWARGPRIPSLELVSGSRPASSPEQEEPLHTTVFRRHARRVTLAAVVVGAVLAGTACGPSEAAPQSSDATVREALEDLVRNGFPGAQVVISGPDGERVVTAGVGDIAGGAPIPDHALVRIGSNTKTFVATVVLQLVAEGTLDLDAPVERYLPGVIGGNGNDGNRITVRQLLQHTSGLPDYLGSGAPTADNQVVQLNPHLESVRWQQYAPEQLVGIAMTMPPQFEPGAKSVYTNTNYVLLGMLIERVTGQPYAAEIDRRIIERLGLRDTYVPADGDTGIRDPHPVGYQENDGKRVDFTALDTSWAGAAGAMVSTGADVNRFFTALLAGELLPAAQLAEMQRTVPFDRMANAGYGLGLMRQSLACGQETWGHGGSIPGFGTRNGVRADGTAVTLIVNQLPTTEEQADMEQHAYETAVCAA</sequence>
<feature type="domain" description="Beta-lactamase-related" evidence="1">
    <location>
        <begin position="86"/>
        <end position="422"/>
    </location>
</feature>
<dbReference type="Pfam" id="PF00144">
    <property type="entry name" value="Beta-lactamase"/>
    <property type="match status" value="1"/>
</dbReference>
<proteinExistence type="predicted"/>
<dbReference type="Gene3D" id="3.40.710.10">
    <property type="entry name" value="DD-peptidase/beta-lactamase superfamily"/>
    <property type="match status" value="1"/>
</dbReference>
<dbReference type="PANTHER" id="PTHR46825:SF7">
    <property type="entry name" value="D-ALANYL-D-ALANINE CARBOXYPEPTIDASE"/>
    <property type="match status" value="1"/>
</dbReference>
<name>A0A849C0T3_9NOCA</name>
<dbReference type="EMBL" id="JABELX010000007">
    <property type="protein sequence ID" value="NNH72373.1"/>
    <property type="molecule type" value="Genomic_DNA"/>
</dbReference>
<dbReference type="InterPro" id="IPR050491">
    <property type="entry name" value="AmpC-like"/>
</dbReference>
<evidence type="ECO:0000313" key="3">
    <source>
        <dbReference type="Proteomes" id="UP000586827"/>
    </source>
</evidence>
<reference evidence="2 3" key="1">
    <citation type="submission" date="2020-05" db="EMBL/GenBank/DDBJ databases">
        <title>MicrobeNet Type strains.</title>
        <authorList>
            <person name="Nicholson A.C."/>
        </authorList>
    </citation>
    <scope>NUCLEOTIDE SEQUENCE [LARGE SCALE GENOMIC DNA]</scope>
    <source>
        <strain evidence="2 3">JCM 3224</strain>
    </source>
</reference>
<comment type="caution">
    <text evidence="2">The sequence shown here is derived from an EMBL/GenBank/DDBJ whole genome shotgun (WGS) entry which is preliminary data.</text>
</comment>
<protein>
    <submittedName>
        <fullName evidence="2">Beta-lactamase family protein</fullName>
    </submittedName>
</protein>
<evidence type="ECO:0000313" key="2">
    <source>
        <dbReference type="EMBL" id="NNH72373.1"/>
    </source>
</evidence>
<organism evidence="2 3">
    <name type="scientific">Nocardia uniformis</name>
    <dbReference type="NCBI Taxonomy" id="53432"/>
    <lineage>
        <taxon>Bacteria</taxon>
        <taxon>Bacillati</taxon>
        <taxon>Actinomycetota</taxon>
        <taxon>Actinomycetes</taxon>
        <taxon>Mycobacteriales</taxon>
        <taxon>Nocardiaceae</taxon>
        <taxon>Nocardia</taxon>
    </lineage>
</organism>
<keyword evidence="3" id="KW-1185">Reference proteome</keyword>
<dbReference type="PANTHER" id="PTHR46825">
    <property type="entry name" value="D-ALANYL-D-ALANINE-CARBOXYPEPTIDASE/ENDOPEPTIDASE AMPH"/>
    <property type="match status" value="1"/>
</dbReference>
<dbReference type="InterPro" id="IPR012338">
    <property type="entry name" value="Beta-lactam/transpept-like"/>
</dbReference>
<dbReference type="SUPFAM" id="SSF56601">
    <property type="entry name" value="beta-lactamase/transpeptidase-like"/>
    <property type="match status" value="1"/>
</dbReference>
<evidence type="ECO:0000259" key="1">
    <source>
        <dbReference type="Pfam" id="PF00144"/>
    </source>
</evidence>